<dbReference type="SUPFAM" id="SSF55785">
    <property type="entry name" value="PYP-like sensor domain (PAS domain)"/>
    <property type="match status" value="2"/>
</dbReference>
<keyword evidence="11" id="KW-0067">ATP-binding</keyword>
<evidence type="ECO:0000256" key="8">
    <source>
        <dbReference type="ARBA" id="ARBA00022729"/>
    </source>
</evidence>
<evidence type="ECO:0000259" key="24">
    <source>
        <dbReference type="PROSITE" id="PS50112"/>
    </source>
</evidence>
<evidence type="ECO:0000259" key="22">
    <source>
        <dbReference type="PROSITE" id="PS50109"/>
    </source>
</evidence>
<keyword evidence="5 21" id="KW-0597">Phosphoprotein</keyword>
<dbReference type="Gene3D" id="1.20.120.160">
    <property type="entry name" value="HPT domain"/>
    <property type="match status" value="1"/>
</dbReference>
<evidence type="ECO:0000256" key="5">
    <source>
        <dbReference type="ARBA" id="ARBA00022553"/>
    </source>
</evidence>
<dbReference type="InterPro" id="IPR011006">
    <property type="entry name" value="CheY-like_superfamily"/>
</dbReference>
<dbReference type="EC" id="2.7.13.3" evidence="3"/>
<name>A0A5C0AUW4_9BURK</name>
<evidence type="ECO:0000256" key="3">
    <source>
        <dbReference type="ARBA" id="ARBA00012438"/>
    </source>
</evidence>
<dbReference type="InterPro" id="IPR001610">
    <property type="entry name" value="PAC"/>
</dbReference>
<evidence type="ECO:0000256" key="13">
    <source>
        <dbReference type="ARBA" id="ARBA00023012"/>
    </source>
</evidence>
<dbReference type="NCBIfam" id="TIGR00229">
    <property type="entry name" value="sensory_box"/>
    <property type="match status" value="2"/>
</dbReference>
<evidence type="ECO:0000256" key="21">
    <source>
        <dbReference type="PROSITE-ProRule" id="PRU00169"/>
    </source>
</evidence>
<dbReference type="Pfam" id="PF00512">
    <property type="entry name" value="HisKA"/>
    <property type="match status" value="1"/>
</dbReference>
<keyword evidence="4" id="KW-1003">Cell membrane</keyword>
<keyword evidence="6" id="KW-0808">Transferase</keyword>
<dbReference type="Pfam" id="PF02518">
    <property type="entry name" value="HATPase_c"/>
    <property type="match status" value="1"/>
</dbReference>
<dbReference type="InterPro" id="IPR001789">
    <property type="entry name" value="Sig_transdc_resp-reg_receiver"/>
</dbReference>
<dbReference type="InterPro" id="IPR008207">
    <property type="entry name" value="Sig_transdc_His_kin_Hpt_dom"/>
</dbReference>
<dbReference type="SMART" id="SM00388">
    <property type="entry name" value="HisKA"/>
    <property type="match status" value="1"/>
</dbReference>
<gene>
    <name evidence="27" type="ORF">FXN63_01720</name>
</gene>
<comment type="function">
    <text evidence="16">Member of the two-component regulatory system BvgS/BvgA. Phosphorylates BvgA via a four-step phosphorelay in response to environmental signals.</text>
</comment>
<dbReference type="GO" id="GO:0000155">
    <property type="term" value="F:phosphorelay sensor kinase activity"/>
    <property type="evidence" value="ECO:0007669"/>
    <property type="project" value="InterPro"/>
</dbReference>
<dbReference type="SMART" id="SM00091">
    <property type="entry name" value="PAS"/>
    <property type="match status" value="2"/>
</dbReference>
<dbReference type="InterPro" id="IPR003594">
    <property type="entry name" value="HATPase_dom"/>
</dbReference>
<dbReference type="Gene3D" id="1.10.287.130">
    <property type="match status" value="1"/>
</dbReference>
<evidence type="ECO:0000256" key="4">
    <source>
        <dbReference type="ARBA" id="ARBA00022475"/>
    </source>
</evidence>
<keyword evidence="9" id="KW-0547">Nucleotide-binding</keyword>
<keyword evidence="14" id="KW-0843">Virulence</keyword>
<keyword evidence="13" id="KW-0902">Two-component regulatory system</keyword>
<dbReference type="Pfam" id="PF08447">
    <property type="entry name" value="PAS_3"/>
    <property type="match status" value="2"/>
</dbReference>
<dbReference type="Gene3D" id="3.40.50.2300">
    <property type="match status" value="1"/>
</dbReference>
<feature type="domain" description="PAS" evidence="24">
    <location>
        <begin position="211"/>
        <end position="242"/>
    </location>
</feature>
<dbReference type="CDD" id="cd00130">
    <property type="entry name" value="PAS"/>
    <property type="match status" value="2"/>
</dbReference>
<evidence type="ECO:0000256" key="18">
    <source>
        <dbReference type="ARBA" id="ARBA00068150"/>
    </source>
</evidence>
<dbReference type="Proteomes" id="UP000325161">
    <property type="component" value="Chromosome"/>
</dbReference>
<dbReference type="InterPro" id="IPR013655">
    <property type="entry name" value="PAS_fold_3"/>
</dbReference>
<dbReference type="SUPFAM" id="SSF52172">
    <property type="entry name" value="CheY-like"/>
    <property type="match status" value="1"/>
</dbReference>
<feature type="domain" description="PAS" evidence="24">
    <location>
        <begin position="71"/>
        <end position="145"/>
    </location>
</feature>
<dbReference type="PROSITE" id="PS50112">
    <property type="entry name" value="PAS"/>
    <property type="match status" value="2"/>
</dbReference>
<dbReference type="SUPFAM" id="SSF47384">
    <property type="entry name" value="Homodimeric domain of signal transducing histidine kinase"/>
    <property type="match status" value="1"/>
</dbReference>
<evidence type="ECO:0000259" key="26">
    <source>
        <dbReference type="PROSITE" id="PS50894"/>
    </source>
</evidence>
<keyword evidence="28" id="KW-1185">Reference proteome</keyword>
<dbReference type="InterPro" id="IPR036097">
    <property type="entry name" value="HisK_dim/P_sf"/>
</dbReference>
<organism evidence="27 28">
    <name type="scientific">Pigmentiphaga aceris</name>
    <dbReference type="NCBI Taxonomy" id="1940612"/>
    <lineage>
        <taxon>Bacteria</taxon>
        <taxon>Pseudomonadati</taxon>
        <taxon>Pseudomonadota</taxon>
        <taxon>Betaproteobacteria</taxon>
        <taxon>Burkholderiales</taxon>
        <taxon>Alcaligenaceae</taxon>
        <taxon>Pigmentiphaga</taxon>
    </lineage>
</organism>
<dbReference type="FunFam" id="1.10.287.130:FF:000002">
    <property type="entry name" value="Two-component osmosensing histidine kinase"/>
    <property type="match status" value="1"/>
</dbReference>
<keyword evidence="15" id="KW-0472">Membrane</keyword>
<dbReference type="InterPro" id="IPR004358">
    <property type="entry name" value="Sig_transdc_His_kin-like_C"/>
</dbReference>
<feature type="modified residue" description="Phosphohistidine" evidence="20">
    <location>
        <position position="781"/>
    </location>
</feature>
<dbReference type="PROSITE" id="PS50109">
    <property type="entry name" value="HIS_KIN"/>
    <property type="match status" value="1"/>
</dbReference>
<evidence type="ECO:0000256" key="16">
    <source>
        <dbReference type="ARBA" id="ARBA00058004"/>
    </source>
</evidence>
<dbReference type="AlphaFoldDB" id="A0A5C0AUW4"/>
<dbReference type="GO" id="GO:0005886">
    <property type="term" value="C:plasma membrane"/>
    <property type="evidence" value="ECO:0007669"/>
    <property type="project" value="UniProtKB-SubCell"/>
</dbReference>
<dbReference type="PANTHER" id="PTHR45339">
    <property type="entry name" value="HYBRID SIGNAL TRANSDUCTION HISTIDINE KINASE J"/>
    <property type="match status" value="1"/>
</dbReference>
<dbReference type="Gene3D" id="3.30.450.20">
    <property type="entry name" value="PAS domain"/>
    <property type="match status" value="2"/>
</dbReference>
<evidence type="ECO:0000259" key="23">
    <source>
        <dbReference type="PROSITE" id="PS50110"/>
    </source>
</evidence>
<evidence type="ECO:0000256" key="17">
    <source>
        <dbReference type="ARBA" id="ARBA00064003"/>
    </source>
</evidence>
<comment type="subunit">
    <text evidence="17">At low DSF concentrations, interacts with RpfF.</text>
</comment>
<evidence type="ECO:0000256" key="2">
    <source>
        <dbReference type="ARBA" id="ARBA00004651"/>
    </source>
</evidence>
<dbReference type="RefSeq" id="WP_148812257.1">
    <property type="nucleotide sequence ID" value="NZ_CP043046.1"/>
</dbReference>
<accession>A0A5C0AUW4</accession>
<evidence type="ECO:0000256" key="7">
    <source>
        <dbReference type="ARBA" id="ARBA00022692"/>
    </source>
</evidence>
<dbReference type="KEGG" id="pacr:FXN63_01720"/>
<dbReference type="InterPro" id="IPR035965">
    <property type="entry name" value="PAS-like_dom_sf"/>
</dbReference>
<dbReference type="InterPro" id="IPR000700">
    <property type="entry name" value="PAS-assoc_C"/>
</dbReference>
<dbReference type="EMBL" id="CP043046">
    <property type="protein sequence ID" value="QEI04700.1"/>
    <property type="molecule type" value="Genomic_DNA"/>
</dbReference>
<dbReference type="InterPro" id="IPR000014">
    <property type="entry name" value="PAS"/>
</dbReference>
<evidence type="ECO:0000256" key="12">
    <source>
        <dbReference type="ARBA" id="ARBA00022989"/>
    </source>
</evidence>
<dbReference type="CDD" id="cd17546">
    <property type="entry name" value="REC_hyHK_CKI1_RcsC-like"/>
    <property type="match status" value="1"/>
</dbReference>
<dbReference type="Gene3D" id="3.30.565.10">
    <property type="entry name" value="Histidine kinase-like ATPase, C-terminal domain"/>
    <property type="match status" value="1"/>
</dbReference>
<evidence type="ECO:0000256" key="11">
    <source>
        <dbReference type="ARBA" id="ARBA00022840"/>
    </source>
</evidence>
<dbReference type="OrthoDB" id="8670869at2"/>
<keyword evidence="7" id="KW-0812">Transmembrane</keyword>
<keyword evidence="10" id="KW-0418">Kinase</keyword>
<dbReference type="PROSITE" id="PS50894">
    <property type="entry name" value="HPT"/>
    <property type="match status" value="1"/>
</dbReference>
<dbReference type="SUPFAM" id="SSF47226">
    <property type="entry name" value="Histidine-containing phosphotransfer domain, HPT domain"/>
    <property type="match status" value="1"/>
</dbReference>
<feature type="domain" description="PAC" evidence="25">
    <location>
        <begin position="148"/>
        <end position="200"/>
    </location>
</feature>
<dbReference type="GO" id="GO:0005524">
    <property type="term" value="F:ATP binding"/>
    <property type="evidence" value="ECO:0007669"/>
    <property type="project" value="UniProtKB-KW"/>
</dbReference>
<dbReference type="Pfam" id="PF00072">
    <property type="entry name" value="Response_reg"/>
    <property type="match status" value="1"/>
</dbReference>
<evidence type="ECO:0000313" key="28">
    <source>
        <dbReference type="Proteomes" id="UP000325161"/>
    </source>
</evidence>
<evidence type="ECO:0000256" key="15">
    <source>
        <dbReference type="ARBA" id="ARBA00023136"/>
    </source>
</evidence>
<evidence type="ECO:0000259" key="25">
    <source>
        <dbReference type="PROSITE" id="PS50113"/>
    </source>
</evidence>
<dbReference type="InterPro" id="IPR036641">
    <property type="entry name" value="HPT_dom_sf"/>
</dbReference>
<feature type="domain" description="HPt" evidence="26">
    <location>
        <begin position="742"/>
        <end position="835"/>
    </location>
</feature>
<evidence type="ECO:0000256" key="10">
    <source>
        <dbReference type="ARBA" id="ARBA00022777"/>
    </source>
</evidence>
<dbReference type="InterPro" id="IPR005467">
    <property type="entry name" value="His_kinase_dom"/>
</dbReference>
<feature type="domain" description="Response regulatory" evidence="23">
    <location>
        <begin position="575"/>
        <end position="694"/>
    </location>
</feature>
<feature type="domain" description="PAC" evidence="25">
    <location>
        <begin position="270"/>
        <end position="322"/>
    </location>
</feature>
<keyword evidence="12" id="KW-1133">Transmembrane helix</keyword>
<protein>
    <recommendedName>
        <fullName evidence="18">Sensory/regulatory protein RpfC</fullName>
        <ecNumber evidence="3">2.7.13.3</ecNumber>
    </recommendedName>
    <alternativeName>
        <fullName evidence="19">Virulence sensor protein BvgS</fullName>
    </alternativeName>
</protein>
<dbReference type="InterPro" id="IPR003661">
    <property type="entry name" value="HisK_dim/P_dom"/>
</dbReference>
<evidence type="ECO:0000313" key="27">
    <source>
        <dbReference type="EMBL" id="QEI04700.1"/>
    </source>
</evidence>
<evidence type="ECO:0000256" key="1">
    <source>
        <dbReference type="ARBA" id="ARBA00000085"/>
    </source>
</evidence>
<dbReference type="PROSITE" id="PS50110">
    <property type="entry name" value="RESPONSE_REGULATORY"/>
    <property type="match status" value="1"/>
</dbReference>
<proteinExistence type="predicted"/>
<feature type="domain" description="Histidine kinase" evidence="22">
    <location>
        <begin position="340"/>
        <end position="556"/>
    </location>
</feature>
<dbReference type="CDD" id="cd16922">
    <property type="entry name" value="HATPase_EvgS-ArcB-TorS-like"/>
    <property type="match status" value="1"/>
</dbReference>
<dbReference type="FunFam" id="3.30.565.10:FF:000010">
    <property type="entry name" value="Sensor histidine kinase RcsC"/>
    <property type="match status" value="1"/>
</dbReference>
<reference evidence="27 28" key="1">
    <citation type="submission" date="2019-08" db="EMBL/GenBank/DDBJ databases">
        <title>Amphibian skin-associated Pigmentiphaga: genome sequence and occurrence across geography and hosts.</title>
        <authorList>
            <person name="Bletz M.C."/>
            <person name="Bunk B."/>
            <person name="Sproeer C."/>
            <person name="Biwer P."/>
            <person name="Reiter S."/>
            <person name="Rabemananjara F.C.E."/>
            <person name="Schulz S."/>
            <person name="Overmann J."/>
            <person name="Vences M."/>
        </authorList>
    </citation>
    <scope>NUCLEOTIDE SEQUENCE [LARGE SCALE GENOMIC DNA]</scope>
    <source>
        <strain evidence="27 28">Mada1488</strain>
    </source>
</reference>
<keyword evidence="8" id="KW-0732">Signal</keyword>
<evidence type="ECO:0000256" key="9">
    <source>
        <dbReference type="ARBA" id="ARBA00022741"/>
    </source>
</evidence>
<evidence type="ECO:0000256" key="20">
    <source>
        <dbReference type="PROSITE-ProRule" id="PRU00110"/>
    </source>
</evidence>
<dbReference type="SUPFAM" id="SSF55874">
    <property type="entry name" value="ATPase domain of HSP90 chaperone/DNA topoisomerase II/histidine kinase"/>
    <property type="match status" value="1"/>
</dbReference>
<dbReference type="PRINTS" id="PR00344">
    <property type="entry name" value="BCTRLSENSOR"/>
</dbReference>
<evidence type="ECO:0000256" key="6">
    <source>
        <dbReference type="ARBA" id="ARBA00022679"/>
    </source>
</evidence>
<dbReference type="SMART" id="SM00448">
    <property type="entry name" value="REC"/>
    <property type="match status" value="1"/>
</dbReference>
<evidence type="ECO:0000256" key="14">
    <source>
        <dbReference type="ARBA" id="ARBA00023026"/>
    </source>
</evidence>
<dbReference type="SMART" id="SM00387">
    <property type="entry name" value="HATPase_c"/>
    <property type="match status" value="1"/>
</dbReference>
<dbReference type="SMART" id="SM00086">
    <property type="entry name" value="PAC"/>
    <property type="match status" value="2"/>
</dbReference>
<comment type="catalytic activity">
    <reaction evidence="1">
        <text>ATP + protein L-histidine = ADP + protein N-phospho-L-histidine.</text>
        <dbReference type="EC" id="2.7.13.3"/>
    </reaction>
</comment>
<dbReference type="CDD" id="cd00082">
    <property type="entry name" value="HisKA"/>
    <property type="match status" value="1"/>
</dbReference>
<dbReference type="InterPro" id="IPR036890">
    <property type="entry name" value="HATPase_C_sf"/>
</dbReference>
<evidence type="ECO:0000256" key="19">
    <source>
        <dbReference type="ARBA" id="ARBA00070152"/>
    </source>
</evidence>
<sequence length="924" mass="101344">MPSFLTPSNLLILFVAVTLIVNVIGWQRDRKRLIALRDETERLRHSADQAMDGILSDVAGRKEAERARHDTEQQLTSLVRNIPGVSFRCQVDEDWTMLFMSDAALTLTGYSPKEFVSQGRSFASLIHPDDRERLSGVVRDAQQAQRSYSVEYRIRHRDGHELWVWENAEVMFSEENGESWIDGVLLDVTETKLRTAEFESTLNAIGRVLSVIEFDMDGNILSANDNALKMIGYELDEVRGHSHRMFCDPAYADSRAYRDFWQRLGQGEFDAGEYKRYAKNGRPIWIQASYNPILDADGRPFKVVKLATDVSVRKEMEVALRDAKDRAERAAAAKTTFLANMSHEIRTPMNAVIGFTELLLDTPLDARQRGHLETVHQSARSLLGLLNDILDTAKLEKGVVELEYVDFSLRELCLDIASSLRLSAQAKNLPLEMDYAPGMGEFFKGDPLRIRQVLVNLLGNAIKFTERGSVRLSISQENEMVHLAIHDTGLGIAPDRIGKIFDRFAQADPSMTRRYGGTGLGTSIARQLVDLMGGKISVESELGVGSVFHVHLPLLQGEDILTLPAAANDDLPPLRILIADDVEQNVELLVIALGKLGHHVVSVDDGAKAVDAACNNRFDVILMDVQMPVLDGLAATRLIREHESVYRLAAVPIIALTASVQAEDRHATESAGMQGFASKPVEIGALVTEIARVVGMNPARVIPAADLPRPLPPESQDAEPAEAAQADNRAIDHEQGGFVWGSADALNLAIRRFLAAHADASTQLATQWNQRDLTAMGALAHRITGAAGNLALPALHDLAGQLEHALKHNELDAVPVLLSTIEGAFEAIRQTVDPMAGTAAAAPDARAAPDLARNAVQVCARRVIEALHRGALDDGALADLARTLRDHGWTARAASLEAAIADFDFDRAEGLLQPLLAERVTVEE</sequence>
<comment type="subcellular location">
    <subcellularLocation>
        <location evidence="2">Cell membrane</location>
        <topology evidence="2">Multi-pass membrane protein</topology>
    </subcellularLocation>
</comment>
<dbReference type="PANTHER" id="PTHR45339:SF1">
    <property type="entry name" value="HYBRID SIGNAL TRANSDUCTION HISTIDINE KINASE J"/>
    <property type="match status" value="1"/>
</dbReference>
<feature type="modified residue" description="4-aspartylphosphate" evidence="21">
    <location>
        <position position="624"/>
    </location>
</feature>
<dbReference type="Pfam" id="PF01627">
    <property type="entry name" value="Hpt"/>
    <property type="match status" value="1"/>
</dbReference>
<dbReference type="PROSITE" id="PS50113">
    <property type="entry name" value="PAC"/>
    <property type="match status" value="2"/>
</dbReference>